<protein>
    <recommendedName>
        <fullName evidence="2">SpoVT-AbrB domain-containing protein</fullName>
    </recommendedName>
</protein>
<dbReference type="NCBIfam" id="TIGR01439">
    <property type="entry name" value="lp_hng_hel_AbrB"/>
    <property type="match status" value="1"/>
</dbReference>
<dbReference type="Gene3D" id="2.10.260.10">
    <property type="match status" value="1"/>
</dbReference>
<dbReference type="Pfam" id="PF04014">
    <property type="entry name" value="MazE_antitoxin"/>
    <property type="match status" value="1"/>
</dbReference>
<keyword evidence="1" id="KW-0238">DNA-binding</keyword>
<dbReference type="GO" id="GO:0003677">
    <property type="term" value="F:DNA binding"/>
    <property type="evidence" value="ECO:0007669"/>
    <property type="project" value="UniProtKB-UniRule"/>
</dbReference>
<keyword evidence="4" id="KW-1185">Reference proteome</keyword>
<comment type="caution">
    <text evidence="3">The sequence shown here is derived from an EMBL/GenBank/DDBJ whole genome shotgun (WGS) entry which is preliminary data.</text>
</comment>
<dbReference type="SUPFAM" id="SSF89447">
    <property type="entry name" value="AbrB/MazE/MraZ-like"/>
    <property type="match status" value="1"/>
</dbReference>
<organism evidence="3 4">
    <name type="scientific">Microlunatus endophyticus</name>
    <dbReference type="NCBI Taxonomy" id="1716077"/>
    <lineage>
        <taxon>Bacteria</taxon>
        <taxon>Bacillati</taxon>
        <taxon>Actinomycetota</taxon>
        <taxon>Actinomycetes</taxon>
        <taxon>Propionibacteriales</taxon>
        <taxon>Propionibacteriaceae</taxon>
        <taxon>Microlunatus</taxon>
    </lineage>
</organism>
<dbReference type="InterPro" id="IPR037914">
    <property type="entry name" value="SpoVT-AbrB_sf"/>
</dbReference>
<evidence type="ECO:0000313" key="4">
    <source>
        <dbReference type="Proteomes" id="UP000613840"/>
    </source>
</evidence>
<evidence type="ECO:0000259" key="2">
    <source>
        <dbReference type="PROSITE" id="PS51740"/>
    </source>
</evidence>
<dbReference type="EMBL" id="BMMZ01000004">
    <property type="protein sequence ID" value="GGL59957.1"/>
    <property type="molecule type" value="Genomic_DNA"/>
</dbReference>
<reference evidence="3" key="2">
    <citation type="submission" date="2020-09" db="EMBL/GenBank/DDBJ databases">
        <authorList>
            <person name="Sun Q."/>
            <person name="Zhou Y."/>
        </authorList>
    </citation>
    <scope>NUCLEOTIDE SEQUENCE</scope>
    <source>
        <strain evidence="3">CGMCC 4.7306</strain>
    </source>
</reference>
<feature type="domain" description="SpoVT-AbrB" evidence="2">
    <location>
        <begin position="1"/>
        <end position="56"/>
    </location>
</feature>
<dbReference type="InterPro" id="IPR007159">
    <property type="entry name" value="SpoVT-AbrB_dom"/>
</dbReference>
<dbReference type="PROSITE" id="PS51740">
    <property type="entry name" value="SPOVT_ABRB"/>
    <property type="match status" value="1"/>
</dbReference>
<evidence type="ECO:0000256" key="1">
    <source>
        <dbReference type="PROSITE-ProRule" id="PRU01076"/>
    </source>
</evidence>
<dbReference type="SMART" id="SM00966">
    <property type="entry name" value="SpoVT_AbrB"/>
    <property type="match status" value="1"/>
</dbReference>
<dbReference type="AlphaFoldDB" id="A0A917W213"/>
<dbReference type="RefSeq" id="WP_188894895.1">
    <property type="nucleotide sequence ID" value="NZ_BMMZ01000004.1"/>
</dbReference>
<reference evidence="3" key="1">
    <citation type="journal article" date="2014" name="Int. J. Syst. Evol. Microbiol.">
        <title>Complete genome sequence of Corynebacterium casei LMG S-19264T (=DSM 44701T), isolated from a smear-ripened cheese.</title>
        <authorList>
            <consortium name="US DOE Joint Genome Institute (JGI-PGF)"/>
            <person name="Walter F."/>
            <person name="Albersmeier A."/>
            <person name="Kalinowski J."/>
            <person name="Ruckert C."/>
        </authorList>
    </citation>
    <scope>NUCLEOTIDE SEQUENCE</scope>
    <source>
        <strain evidence="3">CGMCC 4.7306</strain>
    </source>
</reference>
<sequence>MRTTMDAGGRVVIPKEVRRQLGLQPGQPLDIAVVDGRVSIDVSGIGMHLEVRDGLPVAVPDEPVEQLTAETVRATVEELRR</sequence>
<gene>
    <name evidence="3" type="ORF">GCM10011575_18110</name>
</gene>
<evidence type="ECO:0000313" key="3">
    <source>
        <dbReference type="EMBL" id="GGL59957.1"/>
    </source>
</evidence>
<name>A0A917W213_9ACTN</name>
<proteinExistence type="predicted"/>
<accession>A0A917W213</accession>
<dbReference type="Proteomes" id="UP000613840">
    <property type="component" value="Unassembled WGS sequence"/>
</dbReference>